<dbReference type="GO" id="GO:0004555">
    <property type="term" value="F:alpha,alpha-trehalase activity"/>
    <property type="evidence" value="ECO:0007669"/>
    <property type="project" value="InterPro"/>
</dbReference>
<dbReference type="RefSeq" id="WP_167699579.1">
    <property type="nucleotide sequence ID" value="NZ_CP118174.1"/>
</dbReference>
<evidence type="ECO:0000313" key="3">
    <source>
        <dbReference type="Proteomes" id="UP000711995"/>
    </source>
</evidence>
<evidence type="ECO:0000259" key="1">
    <source>
        <dbReference type="Pfam" id="PF22422"/>
    </source>
</evidence>
<organism evidence="2 3">
    <name type="scientific">Entomospira entomophila</name>
    <dbReference type="NCBI Taxonomy" id="2719988"/>
    <lineage>
        <taxon>Bacteria</taxon>
        <taxon>Pseudomonadati</taxon>
        <taxon>Spirochaetota</taxon>
        <taxon>Spirochaetia</taxon>
        <taxon>Spirochaetales</taxon>
        <taxon>Spirochaetaceae</taxon>
        <taxon>Entomospira</taxon>
    </lineage>
</organism>
<keyword evidence="3" id="KW-1185">Reference proteome</keyword>
<dbReference type="AlphaFoldDB" id="A0A968G8V9"/>
<dbReference type="EMBL" id="JAATLJ010000001">
    <property type="protein sequence ID" value="NIZ39970.1"/>
    <property type="molecule type" value="Genomic_DNA"/>
</dbReference>
<evidence type="ECO:0000313" key="2">
    <source>
        <dbReference type="EMBL" id="NIZ39970.1"/>
    </source>
</evidence>
<dbReference type="Gene3D" id="1.50.10.10">
    <property type="match status" value="1"/>
</dbReference>
<dbReference type="SUPFAM" id="SSF48208">
    <property type="entry name" value="Six-hairpin glycosidases"/>
    <property type="match status" value="1"/>
</dbReference>
<dbReference type="InterPro" id="IPR012341">
    <property type="entry name" value="6hp_glycosidase-like_sf"/>
</dbReference>
<protein>
    <recommendedName>
        <fullName evidence="1">Mannosylglycerate hydrolase MGH1-like glycoside hydrolase domain-containing protein</fullName>
    </recommendedName>
</protein>
<dbReference type="PANTHER" id="PTHR23403:SF1">
    <property type="entry name" value="TREHALASE"/>
    <property type="match status" value="1"/>
</dbReference>
<dbReference type="GO" id="GO:0005993">
    <property type="term" value="P:trehalose catabolic process"/>
    <property type="evidence" value="ECO:0007669"/>
    <property type="project" value="TreeGrafter"/>
</dbReference>
<sequence length="479" mass="55040">MIALKKGVPRIHYYNQDFVDVYVRSWNLIDSNWVRGTKESGMDTTMFHDKNHDELSIVKACFSSFYLVYSNRVYSSSATLDVFYSKQESSGAIRSCYSLSTGEPILKEDNPLGLCPPIFSWVEYDIYHKNGAKKRVKDVLPILNDYFNWLDQVAFDETIGLYHAPLAATMMPDCKPRKNAVYMVDFNCQQALNALYMSYLADIMNDKELSFRYKKRYFMLKTKINAMMWNEGVGFYYDLDEDAVQIPARTLAAYWALLAELPTEENADRLIQHLHDEKGFATLNPFPSIAVDEEHFSLNGNGFNGGVYPELTYMVIKGLEKFKKFEFAREAAAKHIYFILDRLHLEGDETGHFWSCYQPMSDGIAHVGDGDVNLNTKDDLSMVCLATITLMIENIVGLIISLPRKTVDWIVPTLELMGIENLSLKRNTISILCVKNHRQSWEIRLKSEKLYYFTVNLVKVKKKTLPIPSGQCSMLIEKL</sequence>
<dbReference type="Proteomes" id="UP000711995">
    <property type="component" value="Unassembled WGS sequence"/>
</dbReference>
<comment type="caution">
    <text evidence="2">The sequence shown here is derived from an EMBL/GenBank/DDBJ whole genome shotgun (WGS) entry which is preliminary data.</text>
</comment>
<reference evidence="2 3" key="1">
    <citation type="submission" date="2020-03" db="EMBL/GenBank/DDBJ databases">
        <title>Spirochaetal bacteria isolated from arthropods constitute a novel genus Entomospira genus novum within the order Spirochaetales.</title>
        <authorList>
            <person name="Grana-Miraglia L."/>
            <person name="Sikutova S."/>
            <person name="Fingerle V."/>
            <person name="Sing A."/>
            <person name="Castillo-Ramirez S."/>
            <person name="Margos G."/>
            <person name="Rudolf I."/>
        </authorList>
    </citation>
    <scope>NUCLEOTIDE SEQUENCE [LARGE SCALE GENOMIC DNA]</scope>
    <source>
        <strain evidence="2 3">BR193</strain>
    </source>
</reference>
<dbReference type="InterPro" id="IPR008928">
    <property type="entry name" value="6-hairpin_glycosidase_sf"/>
</dbReference>
<accession>A0A968G8V9</accession>
<dbReference type="PANTHER" id="PTHR23403">
    <property type="entry name" value="TREHALASE"/>
    <property type="match status" value="1"/>
</dbReference>
<dbReference type="InterPro" id="IPR054491">
    <property type="entry name" value="MGH1-like_GH"/>
</dbReference>
<dbReference type="Pfam" id="PF22422">
    <property type="entry name" value="MGH1-like_GH"/>
    <property type="match status" value="1"/>
</dbReference>
<feature type="domain" description="Mannosylglycerate hydrolase MGH1-like glycoside hydrolase" evidence="1">
    <location>
        <begin position="116"/>
        <end position="361"/>
    </location>
</feature>
<name>A0A968G8V9_9SPIO</name>
<gene>
    <name evidence="2" type="ORF">HCT14_00345</name>
</gene>
<proteinExistence type="predicted"/>
<dbReference type="InterPro" id="IPR001661">
    <property type="entry name" value="Glyco_hydro_37"/>
</dbReference>